<evidence type="ECO:0000313" key="16">
    <source>
        <dbReference type="EMBL" id="OAL62051.1"/>
    </source>
</evidence>
<dbReference type="InterPro" id="IPR001424">
    <property type="entry name" value="SOD_Cu_Zn_dom"/>
</dbReference>
<dbReference type="AlphaFoldDB" id="A0A178EPS5"/>
<keyword evidence="11" id="KW-1015">Disulfide bond</keyword>
<dbReference type="InterPro" id="IPR051864">
    <property type="entry name" value="NCF2_NOXA1"/>
</dbReference>
<evidence type="ECO:0000256" key="1">
    <source>
        <dbReference type="ARBA" id="ARBA00001973"/>
    </source>
</evidence>
<gene>
    <name evidence="16" type="ORF">A7C99_6623</name>
</gene>
<comment type="caution">
    <text evidence="16">The sequence shown here is derived from an EMBL/GenBank/DDBJ whole genome shotgun (WGS) entry which is preliminary data.</text>
</comment>
<dbReference type="GO" id="GO:0005737">
    <property type="term" value="C:cytoplasm"/>
    <property type="evidence" value="ECO:0007669"/>
    <property type="project" value="UniProtKB-SubCell"/>
</dbReference>
<dbReference type="Gene3D" id="1.25.40.10">
    <property type="entry name" value="Tetratricopeptide repeat domain"/>
    <property type="match status" value="1"/>
</dbReference>
<dbReference type="Pfam" id="PF00080">
    <property type="entry name" value="Sod_Cu"/>
    <property type="match status" value="1"/>
</dbReference>
<dbReference type="SUPFAM" id="SSF54277">
    <property type="entry name" value="CAD &amp; PB1 domains"/>
    <property type="match status" value="1"/>
</dbReference>
<organism evidence="16 17">
    <name type="scientific">Trichophyton rubrum</name>
    <name type="common">Athlete's foot fungus</name>
    <name type="synonym">Epidermophyton rubrum</name>
    <dbReference type="NCBI Taxonomy" id="5551"/>
    <lineage>
        <taxon>Eukaryota</taxon>
        <taxon>Fungi</taxon>
        <taxon>Dikarya</taxon>
        <taxon>Ascomycota</taxon>
        <taxon>Pezizomycotina</taxon>
        <taxon>Eurotiomycetes</taxon>
        <taxon>Eurotiomycetidae</taxon>
        <taxon>Onygenales</taxon>
        <taxon>Arthrodermataceae</taxon>
        <taxon>Trichophyton</taxon>
    </lineage>
</organism>
<dbReference type="InterPro" id="IPR006121">
    <property type="entry name" value="HMA_dom"/>
</dbReference>
<dbReference type="PANTHER" id="PTHR15175">
    <property type="entry name" value="NEUTROPHIL CYTOSOLIC FACTOR 2, NEUTROPHIL NADPH OXIDASE FACTOR 2"/>
    <property type="match status" value="1"/>
</dbReference>
<dbReference type="Gene3D" id="2.60.40.200">
    <property type="entry name" value="Superoxide dismutase, copper/zinc binding domain"/>
    <property type="match status" value="1"/>
</dbReference>
<comment type="cofactor">
    <cofactor evidence="1">
        <name>Cu(2+)</name>
        <dbReference type="ChEBI" id="CHEBI:29036"/>
    </cofactor>
</comment>
<sequence length="851" mass="93170">MIEPFQATFAVPLTCESCIKDISKPLYELSGIKKVDASLADQLIVVEGTAAPSAIVAAIQSTGRDAILRGSGTSNSTSTKVARYKSQLILTGGRRKDASVCILETHKESVANKIRGLVRMVQVSSGLTIFDLTINGLSPGRYWATIRETGDVSRGPESTGGVWEAVKDLKEKQQQGSSSSSGSDPRGVVGSVDVDENGKGNVFLDRPIAVWEMIGRSMVVSRQREGPFSIDDEDTIVGVVARSAGVWDNEKMSLAAAVIRRFASRRPQLGCSSAGTATSPPEPPPALALDRTRGTPSIAMSLKQEIETWVQALAHYDNNEFEDAIAVFGGIADTSKILFNCGVIYATLGEHAKAVDCYQRAIALDKYLAIAYFQQGVSNFLIGDFEEALANFNDTLLYLRGNTTIDYEQLGLKYKLYSCEVLFNRGLCYIYLQEIESGMNDLTYAAKEKAKPDHDVIDEAIAETAEGYTVFSIPVGVIYRPSEAKVKNLKTKEYLGKARLVAASDRANTFTGFQGHETKIPVFESSRDDRPPENISYGATNLVQKNLAGRSRQQSEPPISRNAFPPTPPPDEKASSLAPSNGSTGSLTRKQSLTRATRPPVLELGRRASSEQTQSIGGSMAVDSQQPKAQQEKSRVGTVRTASEPRGPASRLSAIRYGPPTNGKLLFRETTGQHRRPMSNISPLSEEPQAYYTMYAAGPGPGYTTENGHTRLPEYINEEGYESEPLDDDAGECIQFEMVGSRPPQHQLSSRHRHSSRRPEIKKIRVKVHADSDTRFIMITPTTEYVEFENKIREKFGFKGNLKIKMQDDGDMVTLADQDDLDMLVTAAKQVARKENNDMGKTEVWVAEILA</sequence>
<dbReference type="PROSITE" id="PS50005">
    <property type="entry name" value="TPR"/>
    <property type="match status" value="1"/>
</dbReference>
<dbReference type="SMART" id="SM00666">
    <property type="entry name" value="PB1"/>
    <property type="match status" value="1"/>
</dbReference>
<evidence type="ECO:0000259" key="14">
    <source>
        <dbReference type="PROSITE" id="PS50846"/>
    </source>
</evidence>
<dbReference type="InterPro" id="IPR000270">
    <property type="entry name" value="PB1_dom"/>
</dbReference>
<comment type="similarity">
    <text evidence="3">Belongs to the NCF2/NOXA1 family.</text>
</comment>
<dbReference type="FunFam" id="1.25.40.10:FF:000017">
    <property type="entry name" value="NADPH oxidase regulator NoxR"/>
    <property type="match status" value="1"/>
</dbReference>
<dbReference type="Gene3D" id="3.30.70.100">
    <property type="match status" value="1"/>
</dbReference>
<feature type="compositionally biased region" description="Polar residues" evidence="13">
    <location>
        <begin position="610"/>
        <end position="629"/>
    </location>
</feature>
<dbReference type="InterPro" id="IPR036423">
    <property type="entry name" value="SOD-like_Cu/Zn_dom_sf"/>
</dbReference>
<dbReference type="PROSITE" id="PS50846">
    <property type="entry name" value="HMA_2"/>
    <property type="match status" value="1"/>
</dbReference>
<evidence type="ECO:0000256" key="3">
    <source>
        <dbReference type="ARBA" id="ARBA00008051"/>
    </source>
</evidence>
<name>A0A178EPS5_TRIRU</name>
<comment type="similarity">
    <text evidence="4">Belongs to the CCS1 family.</text>
</comment>
<evidence type="ECO:0000256" key="6">
    <source>
        <dbReference type="ARBA" id="ARBA00022443"/>
    </source>
</evidence>
<dbReference type="InterPro" id="IPR011990">
    <property type="entry name" value="TPR-like_helical_dom_sf"/>
</dbReference>
<dbReference type="Pfam" id="PF00564">
    <property type="entry name" value="PB1"/>
    <property type="match status" value="1"/>
</dbReference>
<feature type="compositionally biased region" description="Low complexity" evidence="13">
    <location>
        <begin position="176"/>
        <end position="192"/>
    </location>
</feature>
<dbReference type="Pfam" id="PF00403">
    <property type="entry name" value="HMA"/>
    <property type="match status" value="1"/>
</dbReference>
<reference evidence="16 17" key="1">
    <citation type="submission" date="2016-05" db="EMBL/GenBank/DDBJ databases">
        <title>Genome sequencing of Trichophyton rubrum CMCC(F)T1i isolated from hair.</title>
        <authorList>
            <person name="Zhan P."/>
            <person name="Tao Y."/>
            <person name="Liu W."/>
        </authorList>
    </citation>
    <scope>NUCLEOTIDE SEQUENCE [LARGE SCALE GENOMIC DNA]</scope>
    <source>
        <strain evidence="17">CMCC(F)T1i</strain>
    </source>
</reference>
<feature type="compositionally biased region" description="Polar residues" evidence="13">
    <location>
        <begin position="577"/>
        <end position="595"/>
    </location>
</feature>
<dbReference type="CDD" id="cd06408">
    <property type="entry name" value="PB1_NoxR"/>
    <property type="match status" value="1"/>
</dbReference>
<evidence type="ECO:0000256" key="2">
    <source>
        <dbReference type="ARBA" id="ARBA00004496"/>
    </source>
</evidence>
<dbReference type="Pfam" id="PF00515">
    <property type="entry name" value="TPR_1"/>
    <property type="match status" value="1"/>
</dbReference>
<evidence type="ECO:0000256" key="5">
    <source>
        <dbReference type="ARBA" id="ARBA00016103"/>
    </source>
</evidence>
<keyword evidence="10 12" id="KW-0802">TPR repeat</keyword>
<dbReference type="SUPFAM" id="SSF48452">
    <property type="entry name" value="TPR-like"/>
    <property type="match status" value="1"/>
</dbReference>
<evidence type="ECO:0000256" key="4">
    <source>
        <dbReference type="ARBA" id="ARBA00010636"/>
    </source>
</evidence>
<evidence type="ECO:0000256" key="11">
    <source>
        <dbReference type="ARBA" id="ARBA00023157"/>
    </source>
</evidence>
<dbReference type="Gene3D" id="3.10.20.90">
    <property type="entry name" value="Phosphatidylinositol 3-kinase Catalytic Subunit, Chain A, domain 1"/>
    <property type="match status" value="1"/>
</dbReference>
<evidence type="ECO:0000256" key="13">
    <source>
        <dbReference type="SAM" id="MobiDB-lite"/>
    </source>
</evidence>
<dbReference type="InterPro" id="IPR053793">
    <property type="entry name" value="PB1-like"/>
</dbReference>
<keyword evidence="7" id="KW-0963">Cytoplasm</keyword>
<evidence type="ECO:0000256" key="7">
    <source>
        <dbReference type="ARBA" id="ARBA00022490"/>
    </source>
</evidence>
<dbReference type="GO" id="GO:0006801">
    <property type="term" value="P:superoxide metabolic process"/>
    <property type="evidence" value="ECO:0007669"/>
    <property type="project" value="InterPro"/>
</dbReference>
<evidence type="ECO:0000256" key="8">
    <source>
        <dbReference type="ARBA" id="ARBA00022723"/>
    </source>
</evidence>
<accession>A0A178EPS5</accession>
<dbReference type="InterPro" id="IPR034892">
    <property type="entry name" value="PB1_NoxR"/>
</dbReference>
<evidence type="ECO:0000256" key="10">
    <source>
        <dbReference type="ARBA" id="ARBA00022803"/>
    </source>
</evidence>
<evidence type="ECO:0000259" key="15">
    <source>
        <dbReference type="PROSITE" id="PS51745"/>
    </source>
</evidence>
<dbReference type="FunFam" id="3.30.70.100:FF:000038">
    <property type="entry name" value="Superoxide dismutase 1 copper chaperone"/>
    <property type="match status" value="1"/>
</dbReference>
<feature type="repeat" description="TPR" evidence="12">
    <location>
        <begin position="335"/>
        <end position="368"/>
    </location>
</feature>
<feature type="domain" description="HMA" evidence="14">
    <location>
        <begin position="4"/>
        <end position="67"/>
    </location>
</feature>
<keyword evidence="9" id="KW-0677">Repeat</keyword>
<dbReference type="Proteomes" id="UP000243015">
    <property type="component" value="Unassembled WGS sequence"/>
</dbReference>
<evidence type="ECO:0000313" key="17">
    <source>
        <dbReference type="Proteomes" id="UP000243015"/>
    </source>
</evidence>
<dbReference type="VEuPathDB" id="FungiDB:TERG_03190"/>
<dbReference type="GO" id="GO:0046872">
    <property type="term" value="F:metal ion binding"/>
    <property type="evidence" value="ECO:0007669"/>
    <property type="project" value="UniProtKB-KW"/>
</dbReference>
<evidence type="ECO:0000256" key="12">
    <source>
        <dbReference type="PROSITE-ProRule" id="PRU00339"/>
    </source>
</evidence>
<feature type="region of interest" description="Disordered" evidence="13">
    <location>
        <begin position="170"/>
        <end position="194"/>
    </location>
</feature>
<keyword evidence="8" id="KW-0479">Metal-binding</keyword>
<feature type="domain" description="PB1" evidence="15">
    <location>
        <begin position="763"/>
        <end position="836"/>
    </location>
</feature>
<dbReference type="PANTHER" id="PTHR15175:SF0">
    <property type="entry name" value="SH3 DOMAIN-CONTAINING PROTEIN C23A1.17"/>
    <property type="match status" value="1"/>
</dbReference>
<dbReference type="SMART" id="SM00028">
    <property type="entry name" value="TPR"/>
    <property type="match status" value="3"/>
</dbReference>
<dbReference type="InterPro" id="IPR019734">
    <property type="entry name" value="TPR_rpt"/>
</dbReference>
<dbReference type="PROSITE" id="PS51745">
    <property type="entry name" value="PB1"/>
    <property type="match status" value="1"/>
</dbReference>
<comment type="subcellular location">
    <subcellularLocation>
        <location evidence="2">Cytoplasm</location>
    </subcellularLocation>
</comment>
<dbReference type="SUPFAM" id="SSF55008">
    <property type="entry name" value="HMA, heavy metal-associated domain"/>
    <property type="match status" value="1"/>
</dbReference>
<dbReference type="EMBL" id="LHPM01000019">
    <property type="protein sequence ID" value="OAL62051.1"/>
    <property type="molecule type" value="Genomic_DNA"/>
</dbReference>
<dbReference type="SUPFAM" id="SSF49329">
    <property type="entry name" value="Cu,Zn superoxide dismutase-like"/>
    <property type="match status" value="1"/>
</dbReference>
<evidence type="ECO:0000256" key="9">
    <source>
        <dbReference type="ARBA" id="ARBA00022737"/>
    </source>
</evidence>
<protein>
    <recommendedName>
        <fullName evidence="5">Superoxide dismutase 1 copper chaperone</fullName>
    </recommendedName>
</protein>
<dbReference type="InterPro" id="IPR036163">
    <property type="entry name" value="HMA_dom_sf"/>
</dbReference>
<feature type="region of interest" description="Disordered" evidence="13">
    <location>
        <begin position="521"/>
        <end position="662"/>
    </location>
</feature>
<dbReference type="CDD" id="cd00371">
    <property type="entry name" value="HMA"/>
    <property type="match status" value="1"/>
</dbReference>
<keyword evidence="6" id="KW-0728">SH3 domain</keyword>
<proteinExistence type="inferred from homology"/>